<feature type="transmembrane region" description="Helical" evidence="2">
    <location>
        <begin position="392"/>
        <end position="413"/>
    </location>
</feature>
<evidence type="ECO:0000259" key="3">
    <source>
        <dbReference type="Pfam" id="PF12051"/>
    </source>
</evidence>
<feature type="transmembrane region" description="Helical" evidence="2">
    <location>
        <begin position="277"/>
        <end position="296"/>
    </location>
</feature>
<keyword evidence="2" id="KW-1133">Transmembrane helix</keyword>
<accession>A0A370TKL4</accession>
<dbReference type="GO" id="GO:0016020">
    <property type="term" value="C:membrane"/>
    <property type="evidence" value="ECO:0007669"/>
    <property type="project" value="TreeGrafter"/>
</dbReference>
<evidence type="ECO:0000256" key="2">
    <source>
        <dbReference type="SAM" id="Phobius"/>
    </source>
</evidence>
<evidence type="ECO:0000313" key="4">
    <source>
        <dbReference type="EMBL" id="RDL36047.1"/>
    </source>
</evidence>
<organism evidence="4 5">
    <name type="scientific">Venustampulla echinocandica</name>
    <dbReference type="NCBI Taxonomy" id="2656787"/>
    <lineage>
        <taxon>Eukaryota</taxon>
        <taxon>Fungi</taxon>
        <taxon>Dikarya</taxon>
        <taxon>Ascomycota</taxon>
        <taxon>Pezizomycotina</taxon>
        <taxon>Leotiomycetes</taxon>
        <taxon>Helotiales</taxon>
        <taxon>Pleuroascaceae</taxon>
        <taxon>Venustampulla</taxon>
    </lineage>
</organism>
<feature type="compositionally biased region" description="Basic and acidic residues" evidence="1">
    <location>
        <begin position="462"/>
        <end position="477"/>
    </location>
</feature>
<dbReference type="AlphaFoldDB" id="A0A370TKL4"/>
<feature type="transmembrane region" description="Helical" evidence="2">
    <location>
        <begin position="32"/>
        <end position="56"/>
    </location>
</feature>
<dbReference type="EMBL" id="NPIC01000005">
    <property type="protein sequence ID" value="RDL36047.1"/>
    <property type="molecule type" value="Genomic_DNA"/>
</dbReference>
<gene>
    <name evidence="4" type="ORF">BP5553_06659</name>
</gene>
<dbReference type="InterPro" id="IPR022703">
    <property type="entry name" value="DUF3533"/>
</dbReference>
<evidence type="ECO:0000256" key="1">
    <source>
        <dbReference type="SAM" id="MobiDB-lite"/>
    </source>
</evidence>
<feature type="transmembrane region" description="Helical" evidence="2">
    <location>
        <begin position="308"/>
        <end position="325"/>
    </location>
</feature>
<feature type="region of interest" description="Disordered" evidence="1">
    <location>
        <begin position="450"/>
        <end position="484"/>
    </location>
</feature>
<dbReference type="STRING" id="2656787.A0A370TKL4"/>
<comment type="caution">
    <text evidence="4">The sequence shown here is derived from an EMBL/GenBank/DDBJ whole genome shotgun (WGS) entry which is preliminary data.</text>
</comment>
<dbReference type="InterPro" id="IPR053001">
    <property type="entry name" value="MNNG_permease-like"/>
</dbReference>
<dbReference type="PANTHER" id="PTHR34814:SF2">
    <property type="entry name" value="DUF3533 DOMAIN-CONTAINING PROTEIN"/>
    <property type="match status" value="1"/>
</dbReference>
<keyword evidence="2" id="KW-0472">Membrane</keyword>
<keyword evidence="2" id="KW-0812">Transmembrane</keyword>
<sequence>MAICGLFSRIYPKSAEKRLHGNDKAIRPSRIAFLRAAAINFILLQVLFLGLFVYIFGSLFQQDVHTHNMGILWVDYDGGLVGTAVRDAYKSLQGTTFPTLEESTPVQYPSPGEMREVVCQAKYWAALYTSPGASLRLDEALTGGSAASSYNRSDVLTFIWNEARYSPIADSSISANLQKLSSTARTAYLTHKDISGLQALSSADPTAISIFADPWTLSDINIQPTTQGSRLIYNTLVIILLLIQEFFYLGTINGLYVQFKIYASLWPHRIIAYRNMISLAYTFVGSLSTTGAIWAFRVGWDVNSNQFVLTWFILWLFAHANFLWLDVMTIWLPVQYVPMSMICWVMFNVTSILVPFELSPGFYRWAYVMPAHEVYQVLTDIWSGGCNPQLRYALPILFSLELIGLVLSGLGVYRRCHYALLAEENQEIAFHRRLDAAMDFERRRDAERQEAAEAVVAGPVEPSEKDKRDDMRGREENLGEVELGDQIRREEDEILSDQRRASRACNFGPSFDLAFERGS</sequence>
<reference evidence="4 5" key="1">
    <citation type="journal article" date="2018" name="IMA Fungus">
        <title>IMA Genome-F 9: Draft genome sequence of Annulohypoxylon stygium, Aspergillus mulundensis, Berkeleyomyces basicola (syn. Thielaviopsis basicola), Ceratocystis smalleyi, two Cercospora beticola strains, Coleophoma cylindrospora, Fusarium fracticaudum, Phialophora cf. hyalina, and Morchella septimelata.</title>
        <authorList>
            <person name="Wingfield B.D."/>
            <person name="Bills G.F."/>
            <person name="Dong Y."/>
            <person name="Huang W."/>
            <person name="Nel W.J."/>
            <person name="Swalarsk-Parry B.S."/>
            <person name="Vaghefi N."/>
            <person name="Wilken P.M."/>
            <person name="An Z."/>
            <person name="de Beer Z.W."/>
            <person name="De Vos L."/>
            <person name="Chen L."/>
            <person name="Duong T.A."/>
            <person name="Gao Y."/>
            <person name="Hammerbacher A."/>
            <person name="Kikkert J.R."/>
            <person name="Li Y."/>
            <person name="Li H."/>
            <person name="Li K."/>
            <person name="Li Q."/>
            <person name="Liu X."/>
            <person name="Ma X."/>
            <person name="Naidoo K."/>
            <person name="Pethybridge S.J."/>
            <person name="Sun J."/>
            <person name="Steenkamp E.T."/>
            <person name="van der Nest M.A."/>
            <person name="van Wyk S."/>
            <person name="Wingfield M.J."/>
            <person name="Xiong C."/>
            <person name="Yue Q."/>
            <person name="Zhang X."/>
        </authorList>
    </citation>
    <scope>NUCLEOTIDE SEQUENCE [LARGE SCALE GENOMIC DNA]</scope>
    <source>
        <strain evidence="4 5">BP 5553</strain>
    </source>
</reference>
<keyword evidence="5" id="KW-1185">Reference proteome</keyword>
<feature type="compositionally biased region" description="Low complexity" evidence="1">
    <location>
        <begin position="452"/>
        <end position="461"/>
    </location>
</feature>
<dbReference type="PANTHER" id="PTHR34814">
    <property type="entry name" value="NITROSOGUANIDINE RESISTANCE PROTEIN SNG1"/>
    <property type="match status" value="1"/>
</dbReference>
<proteinExistence type="predicted"/>
<feature type="domain" description="DUF3533" evidence="3">
    <location>
        <begin position="40"/>
        <end position="403"/>
    </location>
</feature>
<feature type="transmembrane region" description="Helical" evidence="2">
    <location>
        <begin position="337"/>
        <end position="356"/>
    </location>
</feature>
<dbReference type="RefSeq" id="XP_031868703.1">
    <property type="nucleotide sequence ID" value="XM_032015282.1"/>
</dbReference>
<dbReference type="Proteomes" id="UP000254866">
    <property type="component" value="Unassembled WGS sequence"/>
</dbReference>
<protein>
    <recommendedName>
        <fullName evidence="3">DUF3533 domain-containing protein</fullName>
    </recommendedName>
</protein>
<dbReference type="OrthoDB" id="2140105at2759"/>
<dbReference type="Pfam" id="PF12051">
    <property type="entry name" value="DUF3533"/>
    <property type="match status" value="1"/>
</dbReference>
<name>A0A370TKL4_9HELO</name>
<dbReference type="GeneID" id="43599508"/>
<feature type="transmembrane region" description="Helical" evidence="2">
    <location>
        <begin position="231"/>
        <end position="256"/>
    </location>
</feature>
<evidence type="ECO:0000313" key="5">
    <source>
        <dbReference type="Proteomes" id="UP000254866"/>
    </source>
</evidence>